<dbReference type="Proteomes" id="UP000799772">
    <property type="component" value="Unassembled WGS sequence"/>
</dbReference>
<evidence type="ECO:0000256" key="3">
    <source>
        <dbReference type="ARBA" id="ARBA00023002"/>
    </source>
</evidence>
<dbReference type="PANTHER" id="PTHR48107">
    <property type="entry name" value="NADPH-DEPENDENT ALDEHYDE REDUCTASE-LIKE PROTEIN, CHLOROPLASTIC-RELATED"/>
    <property type="match status" value="1"/>
</dbReference>
<dbReference type="PROSITE" id="PS00061">
    <property type="entry name" value="ADH_SHORT"/>
    <property type="match status" value="1"/>
</dbReference>
<dbReference type="InterPro" id="IPR057326">
    <property type="entry name" value="KR_dom"/>
</dbReference>
<protein>
    <submittedName>
        <fullName evidence="5">Dehydrogenase with different specificitie</fullName>
    </submittedName>
</protein>
<evidence type="ECO:0000313" key="6">
    <source>
        <dbReference type="Proteomes" id="UP000799772"/>
    </source>
</evidence>
<comment type="caution">
    <text evidence="5">The sequence shown here is derived from an EMBL/GenBank/DDBJ whole genome shotgun (WGS) entry which is preliminary data.</text>
</comment>
<accession>A0A9P4IIL5</accession>
<gene>
    <name evidence="5" type="ORF">NA57DRAFT_65790</name>
</gene>
<organism evidence="5 6">
    <name type="scientific">Rhizodiscina lignyota</name>
    <dbReference type="NCBI Taxonomy" id="1504668"/>
    <lineage>
        <taxon>Eukaryota</taxon>
        <taxon>Fungi</taxon>
        <taxon>Dikarya</taxon>
        <taxon>Ascomycota</taxon>
        <taxon>Pezizomycotina</taxon>
        <taxon>Dothideomycetes</taxon>
        <taxon>Pleosporomycetidae</taxon>
        <taxon>Aulographales</taxon>
        <taxon>Rhizodiscinaceae</taxon>
        <taxon>Rhizodiscina</taxon>
    </lineage>
</organism>
<evidence type="ECO:0000256" key="2">
    <source>
        <dbReference type="ARBA" id="ARBA00022857"/>
    </source>
</evidence>
<keyword evidence="2" id="KW-0521">NADP</keyword>
<sequence length="261" mass="27972">MAASERQSHQSLAGKVAIVTGSSRGIGAAIALELARRGAKVAITYTSPSSEKAVDELESKINTFGNGSSVIKVREDLRNLDAPAKIVAATVEHFGHSIDVLVNNAGMEKVKELKDITPDDFSEVFELNVRAALFMTQAVLPHLRKPGRVINISSVGARCGFEKLSLYCASKAAMEGMTRSHAAELGAVGHTVNVVEPGPTESDMIHKIPQDLVQRQKDTTPVEKRLGNAEDIADVVAWLAEEQSRWISGQTISASGGWTML</sequence>
<evidence type="ECO:0000259" key="4">
    <source>
        <dbReference type="SMART" id="SM00822"/>
    </source>
</evidence>
<dbReference type="FunFam" id="3.40.50.720:FF:000374">
    <property type="entry name" value="3-oxoacyl-(Acyl-carrier-protein) reductase"/>
    <property type="match status" value="1"/>
</dbReference>
<dbReference type="PRINTS" id="PR00081">
    <property type="entry name" value="GDHRDH"/>
</dbReference>
<dbReference type="Pfam" id="PF13561">
    <property type="entry name" value="adh_short_C2"/>
    <property type="match status" value="1"/>
</dbReference>
<evidence type="ECO:0000313" key="5">
    <source>
        <dbReference type="EMBL" id="KAF2099964.1"/>
    </source>
</evidence>
<dbReference type="PANTHER" id="PTHR48107:SF7">
    <property type="entry name" value="RE15974P"/>
    <property type="match status" value="1"/>
</dbReference>
<name>A0A9P4IIL5_9PEZI</name>
<dbReference type="InterPro" id="IPR036291">
    <property type="entry name" value="NAD(P)-bd_dom_sf"/>
</dbReference>
<dbReference type="InterPro" id="IPR002347">
    <property type="entry name" value="SDR_fam"/>
</dbReference>
<comment type="similarity">
    <text evidence="1">Belongs to the short-chain dehydrogenases/reductases (SDR) family.</text>
</comment>
<dbReference type="PRINTS" id="PR00080">
    <property type="entry name" value="SDRFAMILY"/>
</dbReference>
<dbReference type="OrthoDB" id="47007at2759"/>
<dbReference type="SUPFAM" id="SSF51735">
    <property type="entry name" value="NAD(P)-binding Rossmann-fold domains"/>
    <property type="match status" value="1"/>
</dbReference>
<proteinExistence type="inferred from homology"/>
<dbReference type="Gene3D" id="3.40.50.720">
    <property type="entry name" value="NAD(P)-binding Rossmann-like Domain"/>
    <property type="match status" value="1"/>
</dbReference>
<keyword evidence="3" id="KW-0560">Oxidoreductase</keyword>
<dbReference type="InterPro" id="IPR020904">
    <property type="entry name" value="Sc_DH/Rdtase_CS"/>
</dbReference>
<dbReference type="SMART" id="SM00822">
    <property type="entry name" value="PKS_KR"/>
    <property type="match status" value="1"/>
</dbReference>
<dbReference type="AlphaFoldDB" id="A0A9P4IIL5"/>
<reference evidence="5" key="1">
    <citation type="journal article" date="2020" name="Stud. Mycol.">
        <title>101 Dothideomycetes genomes: a test case for predicting lifestyles and emergence of pathogens.</title>
        <authorList>
            <person name="Haridas S."/>
            <person name="Albert R."/>
            <person name="Binder M."/>
            <person name="Bloem J."/>
            <person name="Labutti K."/>
            <person name="Salamov A."/>
            <person name="Andreopoulos B."/>
            <person name="Baker S."/>
            <person name="Barry K."/>
            <person name="Bills G."/>
            <person name="Bluhm B."/>
            <person name="Cannon C."/>
            <person name="Castanera R."/>
            <person name="Culley D."/>
            <person name="Daum C."/>
            <person name="Ezra D."/>
            <person name="Gonzalez J."/>
            <person name="Henrissat B."/>
            <person name="Kuo A."/>
            <person name="Liang C."/>
            <person name="Lipzen A."/>
            <person name="Lutzoni F."/>
            <person name="Magnuson J."/>
            <person name="Mondo S."/>
            <person name="Nolan M."/>
            <person name="Ohm R."/>
            <person name="Pangilinan J."/>
            <person name="Park H.-J."/>
            <person name="Ramirez L."/>
            <person name="Alfaro M."/>
            <person name="Sun H."/>
            <person name="Tritt A."/>
            <person name="Yoshinaga Y."/>
            <person name="Zwiers L.-H."/>
            <person name="Turgeon B."/>
            <person name="Goodwin S."/>
            <person name="Spatafora J."/>
            <person name="Crous P."/>
            <person name="Grigoriev I."/>
        </authorList>
    </citation>
    <scope>NUCLEOTIDE SEQUENCE</scope>
    <source>
        <strain evidence="5">CBS 133067</strain>
    </source>
</reference>
<keyword evidence="6" id="KW-1185">Reference proteome</keyword>
<evidence type="ECO:0000256" key="1">
    <source>
        <dbReference type="ARBA" id="ARBA00006484"/>
    </source>
</evidence>
<feature type="domain" description="Ketoreductase" evidence="4">
    <location>
        <begin position="15"/>
        <end position="198"/>
    </location>
</feature>
<dbReference type="EMBL" id="ML978125">
    <property type="protein sequence ID" value="KAF2099964.1"/>
    <property type="molecule type" value="Genomic_DNA"/>
</dbReference>
<dbReference type="GO" id="GO:0016614">
    <property type="term" value="F:oxidoreductase activity, acting on CH-OH group of donors"/>
    <property type="evidence" value="ECO:0007669"/>
    <property type="project" value="UniProtKB-ARBA"/>
</dbReference>